<dbReference type="RefSeq" id="WP_094884512.1">
    <property type="nucleotide sequence ID" value="NZ_NPMS01000002.1"/>
</dbReference>
<dbReference type="AlphaFoldDB" id="A0A265NBM5"/>
<evidence type="ECO:0000313" key="1">
    <source>
        <dbReference type="EMBL" id="OZU89227.1"/>
    </source>
</evidence>
<accession>A0A265NBM5</accession>
<dbReference type="Proteomes" id="UP000216498">
    <property type="component" value="Unassembled WGS sequence"/>
</dbReference>
<gene>
    <name evidence="1" type="ORF">CIL03_05775</name>
</gene>
<sequence length="120" mass="13193">MTKNIRAYFKTENDAESARANLQKLRVSNVFIDEFPEEERESEFVPILPLGTAGTGTGVTGAGIASGVADEVSMSSDSFLEDDRNDNHVTHLLEGQVEDEDYKEALQILADNNGYDSNSY</sequence>
<protein>
    <submittedName>
        <fullName evidence="1">Uncharacterized protein</fullName>
    </submittedName>
</protein>
<dbReference type="EMBL" id="NPMS01000002">
    <property type="protein sequence ID" value="OZU89227.1"/>
    <property type="molecule type" value="Genomic_DNA"/>
</dbReference>
<evidence type="ECO:0000313" key="2">
    <source>
        <dbReference type="Proteomes" id="UP000216498"/>
    </source>
</evidence>
<organism evidence="1 2">
    <name type="scientific">Virgibacillus indicus</name>
    <dbReference type="NCBI Taxonomy" id="2024554"/>
    <lineage>
        <taxon>Bacteria</taxon>
        <taxon>Bacillati</taxon>
        <taxon>Bacillota</taxon>
        <taxon>Bacilli</taxon>
        <taxon>Bacillales</taxon>
        <taxon>Bacillaceae</taxon>
        <taxon>Virgibacillus</taxon>
    </lineage>
</organism>
<keyword evidence="2" id="KW-1185">Reference proteome</keyword>
<proteinExistence type="predicted"/>
<name>A0A265NBM5_9BACI</name>
<dbReference type="OrthoDB" id="2607182at2"/>
<comment type="caution">
    <text evidence="1">The sequence shown here is derived from an EMBL/GenBank/DDBJ whole genome shotgun (WGS) entry which is preliminary data.</text>
</comment>
<reference evidence="1 2" key="1">
    <citation type="submission" date="2017-08" db="EMBL/GenBank/DDBJ databases">
        <title>Virgibacillus indicus sp. nov. and Virgibacillus profoundi sp. nov, two moderately halophilic bacteria isolated from marine sediment by using the Microfluidic Streak Plate.</title>
        <authorList>
            <person name="Xu B."/>
            <person name="Hu B."/>
            <person name="Wang J."/>
            <person name="Zhu Y."/>
            <person name="Huang L."/>
            <person name="Du W."/>
            <person name="Huang Y."/>
        </authorList>
    </citation>
    <scope>NUCLEOTIDE SEQUENCE [LARGE SCALE GENOMIC DNA]</scope>
    <source>
        <strain evidence="1 2">IO3-P2-C2</strain>
    </source>
</reference>